<evidence type="ECO:0000313" key="9">
    <source>
        <dbReference type="EMBL" id="KAK4212413.1"/>
    </source>
</evidence>
<comment type="subcellular location">
    <subcellularLocation>
        <location evidence="1">Endoplasmic reticulum membrane</location>
        <topology evidence="1">Multi-pass membrane protein</topology>
    </subcellularLocation>
</comment>
<keyword evidence="4" id="KW-0256">Endoplasmic reticulum</keyword>
<reference evidence="9" key="1">
    <citation type="journal article" date="2023" name="Mol. Phylogenet. Evol.">
        <title>Genome-scale phylogeny and comparative genomics of the fungal order Sordariales.</title>
        <authorList>
            <person name="Hensen N."/>
            <person name="Bonometti L."/>
            <person name="Westerberg I."/>
            <person name="Brannstrom I.O."/>
            <person name="Guillou S."/>
            <person name="Cros-Aarteil S."/>
            <person name="Calhoun S."/>
            <person name="Haridas S."/>
            <person name="Kuo A."/>
            <person name="Mondo S."/>
            <person name="Pangilinan J."/>
            <person name="Riley R."/>
            <person name="LaButti K."/>
            <person name="Andreopoulos B."/>
            <person name="Lipzen A."/>
            <person name="Chen C."/>
            <person name="Yan M."/>
            <person name="Daum C."/>
            <person name="Ng V."/>
            <person name="Clum A."/>
            <person name="Steindorff A."/>
            <person name="Ohm R.A."/>
            <person name="Martin F."/>
            <person name="Silar P."/>
            <person name="Natvig D.O."/>
            <person name="Lalanne C."/>
            <person name="Gautier V."/>
            <person name="Ament-Velasquez S.L."/>
            <person name="Kruys A."/>
            <person name="Hutchinson M.I."/>
            <person name="Powell A.J."/>
            <person name="Barry K."/>
            <person name="Miller A.N."/>
            <person name="Grigoriev I.V."/>
            <person name="Debuchy R."/>
            <person name="Gladieux P."/>
            <person name="Hiltunen Thoren M."/>
            <person name="Johannesson H."/>
        </authorList>
    </citation>
    <scope>NUCLEOTIDE SEQUENCE</scope>
    <source>
        <strain evidence="9">PSN293</strain>
    </source>
</reference>
<feature type="transmembrane region" description="Helical" evidence="8">
    <location>
        <begin position="43"/>
        <end position="60"/>
    </location>
</feature>
<keyword evidence="5 8" id="KW-1133">Transmembrane helix</keyword>
<keyword evidence="3 8" id="KW-0812">Transmembrane</keyword>
<feature type="region of interest" description="Disordered" evidence="7">
    <location>
        <begin position="145"/>
        <end position="168"/>
    </location>
</feature>
<accession>A0AAN6Y574</accession>
<dbReference type="GO" id="GO:0005789">
    <property type="term" value="C:endoplasmic reticulum membrane"/>
    <property type="evidence" value="ECO:0007669"/>
    <property type="project" value="UniProtKB-SubCell"/>
</dbReference>
<dbReference type="Pfam" id="PF05620">
    <property type="entry name" value="TMEM208_SND2"/>
    <property type="match status" value="1"/>
</dbReference>
<dbReference type="Proteomes" id="UP001301769">
    <property type="component" value="Unassembled WGS sequence"/>
</dbReference>
<evidence type="ECO:0000256" key="1">
    <source>
        <dbReference type="ARBA" id="ARBA00004477"/>
    </source>
</evidence>
<evidence type="ECO:0000313" key="10">
    <source>
        <dbReference type="Proteomes" id="UP001301769"/>
    </source>
</evidence>
<evidence type="ECO:0000256" key="6">
    <source>
        <dbReference type="ARBA" id="ARBA00023136"/>
    </source>
</evidence>
<organism evidence="9 10">
    <name type="scientific">Rhypophila decipiens</name>
    <dbReference type="NCBI Taxonomy" id="261697"/>
    <lineage>
        <taxon>Eukaryota</taxon>
        <taxon>Fungi</taxon>
        <taxon>Dikarya</taxon>
        <taxon>Ascomycota</taxon>
        <taxon>Pezizomycotina</taxon>
        <taxon>Sordariomycetes</taxon>
        <taxon>Sordariomycetidae</taxon>
        <taxon>Sordariales</taxon>
        <taxon>Naviculisporaceae</taxon>
        <taxon>Rhypophila</taxon>
    </lineage>
</organism>
<name>A0AAN6Y574_9PEZI</name>
<evidence type="ECO:0000256" key="3">
    <source>
        <dbReference type="ARBA" id="ARBA00022692"/>
    </source>
</evidence>
<protein>
    <submittedName>
        <fullName evidence="9">Uncharacterized protein</fullName>
    </submittedName>
</protein>
<dbReference type="PANTHER" id="PTHR13505:SF7">
    <property type="entry name" value="TRANSMEMBRANE PROTEIN 208"/>
    <property type="match status" value="1"/>
</dbReference>
<dbReference type="EMBL" id="MU858128">
    <property type="protein sequence ID" value="KAK4212413.1"/>
    <property type="molecule type" value="Genomic_DNA"/>
</dbReference>
<dbReference type="GO" id="GO:0006624">
    <property type="term" value="P:vacuolar protein processing"/>
    <property type="evidence" value="ECO:0007669"/>
    <property type="project" value="TreeGrafter"/>
</dbReference>
<evidence type="ECO:0000256" key="8">
    <source>
        <dbReference type="SAM" id="Phobius"/>
    </source>
</evidence>
<dbReference type="GO" id="GO:0005773">
    <property type="term" value="C:vacuole"/>
    <property type="evidence" value="ECO:0007669"/>
    <property type="project" value="GOC"/>
</dbReference>
<feature type="transmembrane region" description="Helical" evidence="8">
    <location>
        <begin position="19"/>
        <end position="36"/>
    </location>
</feature>
<sequence length="168" mass="18332">MAQKALKDRAKANISALNYLHWGSFAVNLFWFLNYITFDNRSIVAWIVLSIPSFICQYILETTGRPTIDEERGVIKSSGEDLSAPGLTEYMWDVVWVTWGVALLAVFFGDKAWTLWAVVPAYGLYKGYGLIGIARQMAGMGSAAGGTDEAAAAPAGNRKQRRAAATSS</sequence>
<keyword evidence="10" id="KW-1185">Reference proteome</keyword>
<comment type="similarity">
    <text evidence="2">Belongs to the TMEM208 family.</text>
</comment>
<comment type="caution">
    <text evidence="9">The sequence shown here is derived from an EMBL/GenBank/DDBJ whole genome shotgun (WGS) entry which is preliminary data.</text>
</comment>
<dbReference type="PANTHER" id="PTHR13505">
    <property type="entry name" value="TRANSMEMBRANE PROTEIN 208"/>
    <property type="match status" value="1"/>
</dbReference>
<gene>
    <name evidence="9" type="ORF">QBC37DRAFT_194203</name>
</gene>
<evidence type="ECO:0000256" key="2">
    <source>
        <dbReference type="ARBA" id="ARBA00009950"/>
    </source>
</evidence>
<reference evidence="9" key="2">
    <citation type="submission" date="2023-05" db="EMBL/GenBank/DDBJ databases">
        <authorList>
            <consortium name="Lawrence Berkeley National Laboratory"/>
            <person name="Steindorff A."/>
            <person name="Hensen N."/>
            <person name="Bonometti L."/>
            <person name="Westerberg I."/>
            <person name="Brannstrom I.O."/>
            <person name="Guillou S."/>
            <person name="Cros-Aarteil S."/>
            <person name="Calhoun S."/>
            <person name="Haridas S."/>
            <person name="Kuo A."/>
            <person name="Mondo S."/>
            <person name="Pangilinan J."/>
            <person name="Riley R."/>
            <person name="Labutti K."/>
            <person name="Andreopoulos B."/>
            <person name="Lipzen A."/>
            <person name="Chen C."/>
            <person name="Yanf M."/>
            <person name="Daum C."/>
            <person name="Ng V."/>
            <person name="Clum A."/>
            <person name="Ohm R."/>
            <person name="Martin F."/>
            <person name="Silar P."/>
            <person name="Natvig D."/>
            <person name="Lalanne C."/>
            <person name="Gautier V."/>
            <person name="Ament-Velasquez S.L."/>
            <person name="Kruys A."/>
            <person name="Hutchinson M.I."/>
            <person name="Powell A.J."/>
            <person name="Barry K."/>
            <person name="Miller A.N."/>
            <person name="Grigoriev I.V."/>
            <person name="Debuchy R."/>
            <person name="Gladieux P."/>
            <person name="Thoren M.H."/>
            <person name="Johannesson H."/>
        </authorList>
    </citation>
    <scope>NUCLEOTIDE SEQUENCE</scope>
    <source>
        <strain evidence="9">PSN293</strain>
    </source>
</reference>
<evidence type="ECO:0000256" key="7">
    <source>
        <dbReference type="SAM" id="MobiDB-lite"/>
    </source>
</evidence>
<keyword evidence="6 8" id="KW-0472">Membrane</keyword>
<evidence type="ECO:0000256" key="4">
    <source>
        <dbReference type="ARBA" id="ARBA00022824"/>
    </source>
</evidence>
<proteinExistence type="inferred from homology"/>
<feature type="transmembrane region" description="Helical" evidence="8">
    <location>
        <begin position="90"/>
        <end position="108"/>
    </location>
</feature>
<evidence type="ECO:0000256" key="5">
    <source>
        <dbReference type="ARBA" id="ARBA00022989"/>
    </source>
</evidence>
<dbReference type="InterPro" id="IPR008506">
    <property type="entry name" value="SND2/TMEM208"/>
</dbReference>
<dbReference type="AlphaFoldDB" id="A0AAN6Y574"/>
<feature type="compositionally biased region" description="Low complexity" evidence="7">
    <location>
        <begin position="145"/>
        <end position="156"/>
    </location>
</feature>